<reference evidence="3" key="1">
    <citation type="submission" date="2021-02" db="EMBL/GenBank/DDBJ databases">
        <authorList>
            <person name="Nowell W R."/>
        </authorList>
    </citation>
    <scope>NUCLEOTIDE SEQUENCE</scope>
</reference>
<evidence type="ECO:0000313" key="5">
    <source>
        <dbReference type="Proteomes" id="UP000663829"/>
    </source>
</evidence>
<feature type="region of interest" description="Disordered" evidence="2">
    <location>
        <begin position="226"/>
        <end position="250"/>
    </location>
</feature>
<dbReference type="EMBL" id="CAJOBC010117077">
    <property type="protein sequence ID" value="CAF4556789.1"/>
    <property type="molecule type" value="Genomic_DNA"/>
</dbReference>
<dbReference type="PANTHER" id="PTHR46911">
    <property type="match status" value="1"/>
</dbReference>
<keyword evidence="1" id="KW-0808">Transferase</keyword>
<dbReference type="EMBL" id="CAJNOQ010047957">
    <property type="protein sequence ID" value="CAF1642684.1"/>
    <property type="molecule type" value="Genomic_DNA"/>
</dbReference>
<protein>
    <submittedName>
        <fullName evidence="3">Uncharacterized protein</fullName>
    </submittedName>
</protein>
<dbReference type="GO" id="GO:0009098">
    <property type="term" value="P:L-leucine biosynthetic process"/>
    <property type="evidence" value="ECO:0007669"/>
    <property type="project" value="TreeGrafter"/>
</dbReference>
<comment type="caution">
    <text evidence="3">The sequence shown here is derived from an EMBL/GenBank/DDBJ whole genome shotgun (WGS) entry which is preliminary data.</text>
</comment>
<evidence type="ECO:0000313" key="3">
    <source>
        <dbReference type="EMBL" id="CAF1642684.1"/>
    </source>
</evidence>
<name>A0A816DY82_9BILA</name>
<dbReference type="GO" id="GO:0005739">
    <property type="term" value="C:mitochondrion"/>
    <property type="evidence" value="ECO:0007669"/>
    <property type="project" value="TreeGrafter"/>
</dbReference>
<dbReference type="Gene3D" id="3.30.160.270">
    <property type="match status" value="1"/>
</dbReference>
<keyword evidence="5" id="KW-1185">Reference proteome</keyword>
<dbReference type="SUPFAM" id="SSF110921">
    <property type="entry name" value="2-isopropylmalate synthase LeuA, allosteric (dimerisation) domain"/>
    <property type="match status" value="1"/>
</dbReference>
<dbReference type="Proteomes" id="UP000663829">
    <property type="component" value="Unassembled WGS sequence"/>
</dbReference>
<dbReference type="GO" id="GO:0003852">
    <property type="term" value="F:2-isopropylmalate synthase activity"/>
    <property type="evidence" value="ECO:0007669"/>
    <property type="project" value="TreeGrafter"/>
</dbReference>
<dbReference type="AlphaFoldDB" id="A0A816DY82"/>
<dbReference type="Proteomes" id="UP000681722">
    <property type="component" value="Unassembled WGS sequence"/>
</dbReference>
<dbReference type="OrthoDB" id="418791at2759"/>
<dbReference type="SUPFAM" id="SSF89000">
    <property type="entry name" value="post-HMGL domain-like"/>
    <property type="match status" value="1"/>
</dbReference>
<dbReference type="PANTHER" id="PTHR46911:SF1">
    <property type="entry name" value="2-ISOPROPYLMALATE SYNTHASE"/>
    <property type="match status" value="1"/>
</dbReference>
<evidence type="ECO:0000256" key="2">
    <source>
        <dbReference type="SAM" id="MobiDB-lite"/>
    </source>
</evidence>
<accession>A0A816DY82</accession>
<evidence type="ECO:0000313" key="4">
    <source>
        <dbReference type="EMBL" id="CAF4556789.1"/>
    </source>
</evidence>
<proteinExistence type="predicted"/>
<organism evidence="3 5">
    <name type="scientific">Didymodactylos carnosus</name>
    <dbReference type="NCBI Taxonomy" id="1234261"/>
    <lineage>
        <taxon>Eukaryota</taxon>
        <taxon>Metazoa</taxon>
        <taxon>Spiralia</taxon>
        <taxon>Gnathifera</taxon>
        <taxon>Rotifera</taxon>
        <taxon>Eurotatoria</taxon>
        <taxon>Bdelloidea</taxon>
        <taxon>Philodinida</taxon>
        <taxon>Philodinidae</taxon>
        <taxon>Didymodactylos</taxon>
    </lineage>
</organism>
<evidence type="ECO:0000256" key="1">
    <source>
        <dbReference type="ARBA" id="ARBA00022679"/>
    </source>
</evidence>
<sequence length="250" mass="27269">MAEAKASSPSLSRHQIHAALNKVIDKVSGLVSSSHHVDVAKVILEKEGLKLPRHLEAAFTKVVVDREQQHLTPEQIVGLFGRTYGVNMAHGNFDDGSLDGNKCDIYINRYEAYDSPHGCTFEGEVITTTTMNNTECARNVKGEGKTPCSALLDALFNQQSDYKVTVVDSHEHKIKEPHSRLSKKVAYYVECSVQYSDGRVDVIFGVGTGAEGNDAARQAALSAATQLLNSPPTDAHPKKEAKISEDSDYL</sequence>
<feature type="compositionally biased region" description="Basic and acidic residues" evidence="2">
    <location>
        <begin position="235"/>
        <end position="250"/>
    </location>
</feature>
<gene>
    <name evidence="3" type="ORF">GPM918_LOCUS45033</name>
    <name evidence="4" type="ORF">SRO942_LOCUS47214</name>
</gene>
<dbReference type="InterPro" id="IPR036230">
    <property type="entry name" value="LeuA_allosteric_dom_sf"/>
</dbReference>